<protein>
    <recommendedName>
        <fullName evidence="5">Glutamine amidotransferase type-2 domain-containing protein</fullName>
    </recommendedName>
</protein>
<dbReference type="GO" id="GO:0004066">
    <property type="term" value="F:asparagine synthase (glutamine-hydrolyzing) activity"/>
    <property type="evidence" value="ECO:0007669"/>
    <property type="project" value="InterPro"/>
</dbReference>
<dbReference type="InterPro" id="IPR017932">
    <property type="entry name" value="GATase_2_dom"/>
</dbReference>
<evidence type="ECO:0000256" key="3">
    <source>
        <dbReference type="ARBA" id="ARBA00022962"/>
    </source>
</evidence>
<dbReference type="EMBL" id="CAJVRL010000098">
    <property type="protein sequence ID" value="CAG8960318.1"/>
    <property type="molecule type" value="Genomic_DNA"/>
</dbReference>
<feature type="region of interest" description="Disordered" evidence="4">
    <location>
        <begin position="430"/>
        <end position="449"/>
    </location>
</feature>
<dbReference type="AlphaFoldDB" id="A0A9N9L945"/>
<keyword evidence="7" id="KW-1185">Reference proteome</keyword>
<dbReference type="PROSITE" id="PS51278">
    <property type="entry name" value="GATASE_TYPE_2"/>
    <property type="match status" value="1"/>
</dbReference>
<dbReference type="PANTHER" id="PTHR45937">
    <property type="entry name" value="ASPARAGINE SYNTHETASE DOMAIN-CONTAINING PROTEIN 1"/>
    <property type="match status" value="1"/>
</dbReference>
<dbReference type="GO" id="GO:0006529">
    <property type="term" value="P:asparagine biosynthetic process"/>
    <property type="evidence" value="ECO:0007669"/>
    <property type="project" value="UniProtKB-KW"/>
</dbReference>
<dbReference type="Gene3D" id="3.40.50.620">
    <property type="entry name" value="HUPs"/>
    <property type="match status" value="1"/>
</dbReference>
<keyword evidence="2" id="KW-0061">Asparagine biosynthesis</keyword>
<evidence type="ECO:0000256" key="1">
    <source>
        <dbReference type="ARBA" id="ARBA00022605"/>
    </source>
</evidence>
<accession>A0A9N9L945</accession>
<organism evidence="6 7">
    <name type="scientific">Hymenoscyphus fraxineus</name>
    <dbReference type="NCBI Taxonomy" id="746836"/>
    <lineage>
        <taxon>Eukaryota</taxon>
        <taxon>Fungi</taxon>
        <taxon>Dikarya</taxon>
        <taxon>Ascomycota</taxon>
        <taxon>Pezizomycotina</taxon>
        <taxon>Leotiomycetes</taxon>
        <taxon>Helotiales</taxon>
        <taxon>Helotiaceae</taxon>
        <taxon>Hymenoscyphus</taxon>
    </lineage>
</organism>
<name>A0A9N9L945_9HELO</name>
<dbReference type="CDD" id="cd03766">
    <property type="entry name" value="Gn_AT_II_novel"/>
    <property type="match status" value="1"/>
</dbReference>
<dbReference type="CDD" id="cd01991">
    <property type="entry name" value="Asn_synthase_B_C"/>
    <property type="match status" value="1"/>
</dbReference>
<feature type="domain" description="Glutamine amidotransferase type-2" evidence="5">
    <location>
        <begin position="107"/>
        <end position="306"/>
    </location>
</feature>
<sequence length="785" mass="86851">MRLKQNRKTCSCYLGRREKVGGLGLLFCLQNGLRSGDGDGDRSWACPVLSFEARLQVDVVDLPFPESAAPSSRNLQVFVLLARIEPTTTPKKILFKVKRVRESSEMCGIHASISRTAYQAPSHELRHLLSNRGPDHLGEIQTKIDTGNGTSCWISCTSTVLALRGGRVKKQPFQDSSSGCSLCWNGEAWKIDSAPVVGNDGQVVFDLLLEASASNLTTSESTAAILGVLRSISGPCAFVYVDANHGLIYFGRDCLGRRSLLYHTNELSSTIELSSCSDPSNSNWTEVEADGIYQFSLSSGLLVTENRTDESALSNPVASCQRHAWDTPSSPSSLGVFNRAIPSQVQPLTFQSSSVQSLRKQLHESLTLRVLNVPVPPGQDENHDVRIAVLFSGGLDCTVLARMVHDLLPSDQQIDLLNVAFENPRSINAAKNAANQRKPKNQTAQSKFEDQDLDNQLDALINLSHYELCPDRATGRKAFRELQNVCPGRIWRFVAVDVPYSETVSHRAKVVSLIDPHNTEMDLSIAYALYFASRGIGMATTGQDQSSKLYSTPARILLSGLGADELFGGYTRHSTAFRRNGYPALIDELELDVNRLGKRNLGRDDRVISQWGREARFPFLEESLVKWAVECPVWEKCGFQEHPPVTPDFPKVDPEKKVLRLLAYDLGMHSVAVEKKRADREDGSWKDKSKRDTGYILSSCTNGSFTRLLLCVSATTETSKLLSAVGSYLKQAPLFRDRRPAEAWEPQAESHLNETVAWGIEPPHKFTTSIQQPSSLRLLLLDIES</sequence>
<dbReference type="OrthoDB" id="10252281at2759"/>
<comment type="caution">
    <text evidence="6">The sequence shown here is derived from an EMBL/GenBank/DDBJ whole genome shotgun (WGS) entry which is preliminary data.</text>
</comment>
<dbReference type="InterPro" id="IPR029055">
    <property type="entry name" value="Ntn_hydrolases_N"/>
</dbReference>
<evidence type="ECO:0000259" key="5">
    <source>
        <dbReference type="PROSITE" id="PS51278"/>
    </source>
</evidence>
<dbReference type="Gene3D" id="3.60.20.10">
    <property type="entry name" value="Glutamine Phosphoribosylpyrophosphate, subunit 1, domain 1"/>
    <property type="match status" value="1"/>
</dbReference>
<dbReference type="InterPro" id="IPR001962">
    <property type="entry name" value="Asn_synthase"/>
</dbReference>
<evidence type="ECO:0000256" key="2">
    <source>
        <dbReference type="ARBA" id="ARBA00022888"/>
    </source>
</evidence>
<evidence type="ECO:0000313" key="6">
    <source>
        <dbReference type="EMBL" id="CAG8960318.1"/>
    </source>
</evidence>
<dbReference type="Proteomes" id="UP000696280">
    <property type="component" value="Unassembled WGS sequence"/>
</dbReference>
<evidence type="ECO:0000256" key="4">
    <source>
        <dbReference type="SAM" id="MobiDB-lite"/>
    </source>
</evidence>
<keyword evidence="3" id="KW-0315">Glutamine amidotransferase</keyword>
<dbReference type="InterPro" id="IPR051857">
    <property type="entry name" value="Asn_synthetase_domain"/>
</dbReference>
<dbReference type="Pfam" id="PF00733">
    <property type="entry name" value="Asn_synthase"/>
    <property type="match status" value="1"/>
</dbReference>
<evidence type="ECO:0000313" key="7">
    <source>
        <dbReference type="Proteomes" id="UP000696280"/>
    </source>
</evidence>
<dbReference type="InterPro" id="IPR014729">
    <property type="entry name" value="Rossmann-like_a/b/a_fold"/>
</dbReference>
<proteinExistence type="predicted"/>
<reference evidence="6" key="1">
    <citation type="submission" date="2021-07" db="EMBL/GenBank/DDBJ databases">
        <authorList>
            <person name="Durling M."/>
        </authorList>
    </citation>
    <scope>NUCLEOTIDE SEQUENCE</scope>
</reference>
<keyword evidence="1" id="KW-0028">Amino-acid biosynthesis</keyword>
<gene>
    <name evidence="6" type="ORF">HYFRA_00012392</name>
</gene>
<dbReference type="SUPFAM" id="SSF52402">
    <property type="entry name" value="Adenine nucleotide alpha hydrolases-like"/>
    <property type="match status" value="1"/>
</dbReference>
<dbReference type="PANTHER" id="PTHR45937:SF1">
    <property type="entry name" value="ASPARAGINE SYNTHETASE DOMAIN-CONTAINING PROTEIN 1"/>
    <property type="match status" value="1"/>
</dbReference>
<dbReference type="SUPFAM" id="SSF56235">
    <property type="entry name" value="N-terminal nucleophile aminohydrolases (Ntn hydrolases)"/>
    <property type="match status" value="1"/>
</dbReference>